<keyword evidence="3" id="KW-1185">Reference proteome</keyword>
<evidence type="ECO:0000256" key="1">
    <source>
        <dbReference type="SAM" id="SignalP"/>
    </source>
</evidence>
<feature type="chain" id="PRO_5022700483" description="Carboxypeptidase regulatory-like domain-containing protein" evidence="1">
    <location>
        <begin position="30"/>
        <end position="140"/>
    </location>
</feature>
<dbReference type="Gene3D" id="2.60.40.1120">
    <property type="entry name" value="Carboxypeptidase-like, regulatory domain"/>
    <property type="match status" value="1"/>
</dbReference>
<evidence type="ECO:0000313" key="3">
    <source>
        <dbReference type="Proteomes" id="UP000325003"/>
    </source>
</evidence>
<dbReference type="AlphaFoldDB" id="A0A5B1L4B8"/>
<proteinExistence type="predicted"/>
<reference evidence="2 3" key="1">
    <citation type="submission" date="2019-09" db="EMBL/GenBank/DDBJ databases">
        <title>Nocardioides panacisoli sp. nov., isolated from the soil of a ginseng field.</title>
        <authorList>
            <person name="Cho C."/>
        </authorList>
    </citation>
    <scope>NUCLEOTIDE SEQUENCE [LARGE SCALE GENOMIC DNA]</scope>
    <source>
        <strain evidence="2 3">BN130099</strain>
    </source>
</reference>
<reference evidence="2 3" key="2">
    <citation type="submission" date="2019-09" db="EMBL/GenBank/DDBJ databases">
        <authorList>
            <person name="Jin C."/>
        </authorList>
    </citation>
    <scope>NUCLEOTIDE SEQUENCE [LARGE SCALE GENOMIC DNA]</scope>
    <source>
        <strain evidence="2 3">BN130099</strain>
    </source>
</reference>
<evidence type="ECO:0008006" key="4">
    <source>
        <dbReference type="Google" id="ProtNLM"/>
    </source>
</evidence>
<dbReference type="InterPro" id="IPR008969">
    <property type="entry name" value="CarboxyPept-like_regulatory"/>
</dbReference>
<protein>
    <recommendedName>
        <fullName evidence="4">Carboxypeptidase regulatory-like domain-containing protein</fullName>
    </recommendedName>
</protein>
<gene>
    <name evidence="2" type="ORF">F0U44_21930</name>
</gene>
<dbReference type="SUPFAM" id="SSF49464">
    <property type="entry name" value="Carboxypeptidase regulatory domain-like"/>
    <property type="match status" value="1"/>
</dbReference>
<organism evidence="2 3">
    <name type="scientific">Nocardioides humilatus</name>
    <dbReference type="NCBI Taxonomy" id="2607660"/>
    <lineage>
        <taxon>Bacteria</taxon>
        <taxon>Bacillati</taxon>
        <taxon>Actinomycetota</taxon>
        <taxon>Actinomycetes</taxon>
        <taxon>Propionibacteriales</taxon>
        <taxon>Nocardioidaceae</taxon>
        <taxon>Nocardioides</taxon>
    </lineage>
</organism>
<name>A0A5B1L4B8_9ACTN</name>
<comment type="caution">
    <text evidence="2">The sequence shown here is derived from an EMBL/GenBank/DDBJ whole genome shotgun (WGS) entry which is preliminary data.</text>
</comment>
<dbReference type="RefSeq" id="WP_149730523.1">
    <property type="nucleotide sequence ID" value="NZ_VUJV01000010.1"/>
</dbReference>
<sequence length="140" mass="14434">MRRTASAIALAAVAALIPVATSTGSSASAAPAAVSRTAGTPTFVSGTVVNAATGNELRGIVVTVRDVDARGTVIGRDTTDINGHFRIPVDVEELAVRVNGEARGYETGWVTCSPHRVVPTWGQACSQGATRLGRVKLDHL</sequence>
<dbReference type="Proteomes" id="UP000325003">
    <property type="component" value="Unassembled WGS sequence"/>
</dbReference>
<dbReference type="EMBL" id="VUJV01000010">
    <property type="protein sequence ID" value="KAA1415345.1"/>
    <property type="molecule type" value="Genomic_DNA"/>
</dbReference>
<keyword evidence="1" id="KW-0732">Signal</keyword>
<evidence type="ECO:0000313" key="2">
    <source>
        <dbReference type="EMBL" id="KAA1415345.1"/>
    </source>
</evidence>
<accession>A0A5B1L4B8</accession>
<feature type="signal peptide" evidence="1">
    <location>
        <begin position="1"/>
        <end position="29"/>
    </location>
</feature>